<dbReference type="EMBL" id="CP074694">
    <property type="protein sequence ID" value="QVL33540.1"/>
    <property type="molecule type" value="Genomic_DNA"/>
</dbReference>
<reference evidence="8" key="1">
    <citation type="submission" date="2021-05" db="EMBL/GenBank/DDBJ databases">
        <title>Complete genome sequence of the cellulolytic planctomycete Telmatocola sphagniphila SP2T and characterization of the first cellulase from planctomycetes.</title>
        <authorList>
            <person name="Rakitin A.L."/>
            <person name="Beletsky A.V."/>
            <person name="Naumoff D.G."/>
            <person name="Kulichevskaya I.S."/>
            <person name="Mardanov A.V."/>
            <person name="Ravin N.V."/>
            <person name="Dedysh S.N."/>
        </authorList>
    </citation>
    <scope>NUCLEOTIDE SEQUENCE</scope>
    <source>
        <strain evidence="8">SP2T</strain>
    </source>
</reference>
<feature type="active site" description="Schiff-base intermediate with substrate" evidence="6">
    <location>
        <position position="169"/>
    </location>
</feature>
<dbReference type="PRINTS" id="PR00146">
    <property type="entry name" value="DHPICSNTHASE"/>
</dbReference>
<evidence type="ECO:0000313" key="9">
    <source>
        <dbReference type="Proteomes" id="UP000676194"/>
    </source>
</evidence>
<dbReference type="Gene3D" id="3.20.20.70">
    <property type="entry name" value="Aldolase class I"/>
    <property type="match status" value="1"/>
</dbReference>
<dbReference type="Pfam" id="PF00701">
    <property type="entry name" value="DHDPS"/>
    <property type="match status" value="1"/>
</dbReference>
<feature type="binding site" evidence="7">
    <location>
        <position position="48"/>
    </location>
    <ligand>
        <name>pyruvate</name>
        <dbReference type="ChEBI" id="CHEBI:15361"/>
    </ligand>
</feature>
<proteinExistence type="inferred from homology"/>
<dbReference type="GO" id="GO:0016829">
    <property type="term" value="F:lyase activity"/>
    <property type="evidence" value="ECO:0007669"/>
    <property type="project" value="UniProtKB-KW"/>
</dbReference>
<dbReference type="InterPro" id="IPR002220">
    <property type="entry name" value="DapA-like"/>
</dbReference>
<evidence type="ECO:0000256" key="2">
    <source>
        <dbReference type="ARBA" id="ARBA00022490"/>
    </source>
</evidence>
<dbReference type="PANTHER" id="PTHR12128:SF21">
    <property type="entry name" value="N-ACETYLNEURAMINATE LYASE"/>
    <property type="match status" value="1"/>
</dbReference>
<dbReference type="PANTHER" id="PTHR12128">
    <property type="entry name" value="DIHYDRODIPICOLINATE SYNTHASE"/>
    <property type="match status" value="1"/>
</dbReference>
<dbReference type="GO" id="GO:0005737">
    <property type="term" value="C:cytoplasm"/>
    <property type="evidence" value="ECO:0007669"/>
    <property type="project" value="UniProtKB-SubCell"/>
</dbReference>
<keyword evidence="9" id="KW-1185">Reference proteome</keyword>
<name>A0A8E6B7H9_9BACT</name>
<dbReference type="RefSeq" id="WP_213498437.1">
    <property type="nucleotide sequence ID" value="NZ_CP074694.1"/>
</dbReference>
<comment type="similarity">
    <text evidence="5">Belongs to the DapA family.</text>
</comment>
<organism evidence="8 9">
    <name type="scientific">Telmatocola sphagniphila</name>
    <dbReference type="NCBI Taxonomy" id="1123043"/>
    <lineage>
        <taxon>Bacteria</taxon>
        <taxon>Pseudomonadati</taxon>
        <taxon>Planctomycetota</taxon>
        <taxon>Planctomycetia</taxon>
        <taxon>Gemmatales</taxon>
        <taxon>Gemmataceae</taxon>
    </lineage>
</organism>
<sequence>MIGKLTGFIAATHTPFLANGELNLSVIEKQAAHLEATGVSGVFICGTTGECHSLTLQERMDLAERWSAVRRGTNLKLIVHVGANCLTESRQLAAHAQSLDVDAIAAISPSYFKPKSLQALIECSAEVAAASPALPFYFYDIPSMTGVNFPMSDYLEKAAVRIPNLAGVKFSNPDLMEYQKCLHLANSKFDMPWGTDEYILSALAVGAIGGVGSSYNLAAPIYRRLLSAFQRVDLKSAQAEQYRSVQIIDLMIQHGYLAASKFAMNQLGIDLGGVRLPLTNLEETQKRSLQLSLQTLGFYDWIAL</sequence>
<evidence type="ECO:0000256" key="5">
    <source>
        <dbReference type="PIRNR" id="PIRNR001365"/>
    </source>
</evidence>
<dbReference type="SUPFAM" id="SSF51569">
    <property type="entry name" value="Aldolase"/>
    <property type="match status" value="1"/>
</dbReference>
<gene>
    <name evidence="8" type="ORF">KIH39_06415</name>
</gene>
<evidence type="ECO:0000256" key="1">
    <source>
        <dbReference type="ARBA" id="ARBA00004496"/>
    </source>
</evidence>
<dbReference type="PIRSF" id="PIRSF001365">
    <property type="entry name" value="DHDPS"/>
    <property type="match status" value="1"/>
</dbReference>
<dbReference type="InterPro" id="IPR013785">
    <property type="entry name" value="Aldolase_TIM"/>
</dbReference>
<accession>A0A8E6B7H9</accession>
<comment type="subcellular location">
    <subcellularLocation>
        <location evidence="1">Cytoplasm</location>
    </subcellularLocation>
</comment>
<evidence type="ECO:0000256" key="4">
    <source>
        <dbReference type="ARBA" id="ARBA00023277"/>
    </source>
</evidence>
<keyword evidence="3 5" id="KW-0456">Lyase</keyword>
<dbReference type="SMART" id="SM01130">
    <property type="entry name" value="DHDPS"/>
    <property type="match status" value="1"/>
</dbReference>
<feature type="binding site" evidence="7">
    <location>
        <position position="211"/>
    </location>
    <ligand>
        <name>pyruvate</name>
        <dbReference type="ChEBI" id="CHEBI:15361"/>
    </ligand>
</feature>
<evidence type="ECO:0000313" key="8">
    <source>
        <dbReference type="EMBL" id="QVL33540.1"/>
    </source>
</evidence>
<evidence type="ECO:0000256" key="6">
    <source>
        <dbReference type="PIRSR" id="PIRSR001365-1"/>
    </source>
</evidence>
<evidence type="ECO:0000256" key="7">
    <source>
        <dbReference type="PIRSR" id="PIRSR001365-2"/>
    </source>
</evidence>
<keyword evidence="2" id="KW-0963">Cytoplasm</keyword>
<keyword evidence="4" id="KW-0119">Carbohydrate metabolism</keyword>
<dbReference type="KEGG" id="tsph:KIH39_06415"/>
<protein>
    <submittedName>
        <fullName evidence="8">Dihydrodipicolinate synthase family protein</fullName>
    </submittedName>
</protein>
<feature type="active site" description="Proton donor/acceptor" evidence="6">
    <location>
        <position position="139"/>
    </location>
</feature>
<evidence type="ECO:0000256" key="3">
    <source>
        <dbReference type="ARBA" id="ARBA00023239"/>
    </source>
</evidence>
<dbReference type="AlphaFoldDB" id="A0A8E6B7H9"/>
<dbReference type="Proteomes" id="UP000676194">
    <property type="component" value="Chromosome"/>
</dbReference>